<feature type="transmembrane region" description="Helical" evidence="9">
    <location>
        <begin position="15"/>
        <end position="40"/>
    </location>
</feature>
<evidence type="ECO:0000256" key="7">
    <source>
        <dbReference type="ARBA" id="ARBA00023136"/>
    </source>
</evidence>
<organism evidence="11 12">
    <name type="scientific">Actinoallomurus bryophytorum</name>
    <dbReference type="NCBI Taxonomy" id="1490222"/>
    <lineage>
        <taxon>Bacteria</taxon>
        <taxon>Bacillati</taxon>
        <taxon>Actinomycetota</taxon>
        <taxon>Actinomycetes</taxon>
        <taxon>Streptosporangiales</taxon>
        <taxon>Thermomonosporaceae</taxon>
        <taxon>Actinoallomurus</taxon>
    </lineage>
</organism>
<comment type="subcellular location">
    <subcellularLocation>
        <location evidence="1">Cell membrane</location>
        <topology evidence="1">Multi-pass membrane protein</topology>
    </subcellularLocation>
</comment>
<dbReference type="PROSITE" id="PS50850">
    <property type="entry name" value="MFS"/>
    <property type="match status" value="1"/>
</dbReference>
<dbReference type="Pfam" id="PF07690">
    <property type="entry name" value="MFS_1"/>
    <property type="match status" value="1"/>
</dbReference>
<keyword evidence="12" id="KW-1185">Reference proteome</keyword>
<evidence type="ECO:0000256" key="6">
    <source>
        <dbReference type="ARBA" id="ARBA00022989"/>
    </source>
</evidence>
<gene>
    <name evidence="11" type="ORF">FB559_6574</name>
</gene>
<feature type="transmembrane region" description="Helical" evidence="9">
    <location>
        <begin position="305"/>
        <end position="325"/>
    </location>
</feature>
<sequence>MSTEDASPQHLDRRLLTIAGVVVLGAIMTILDTTIMGVAINTLARDFDTSLSTIQWVSTGYMLALATVIPLTGWAAGRYGGKRLWIVSLVLFVLGSVLSGAASSVGMLIVFRVLQGLGGGMIVPVGMSMLVQAAGHQRMGRVMAIVSVPLLLGPIFGPMLGGVLVTEVSWRWIFYINLPIGLLAILLSGRVLDRDEPRPSERLDLLGLVLLSPGLALFTYGMSEITSSAGIGSAGVLVPGLGGLVLLALFVVRSLAAPQPLLDLRLFRSSPFTGANLVNVLGGASMIGSVLVLPLYYQVVRGESALAAGLLLVPQGVGAAVVQPIAGRLVDRGKGGWVVLAGLPLMALGFVPFTQVTADTSYLVLSAALFVNGIGAGCSMGAVISTAMRTIDRRSIPRASATLNIILRVGGAVGTALFAVVLQHEFVRALPSARGGLGVLASVTPEQRAKAAPSLAAAFGHMFWWPLATAAIGTLAALLMIRDRATAPAGEGRAAGREDAETRGDGQGSAVDIE</sequence>
<evidence type="ECO:0000256" key="4">
    <source>
        <dbReference type="ARBA" id="ARBA00022475"/>
    </source>
</evidence>
<evidence type="ECO:0000259" key="10">
    <source>
        <dbReference type="PROSITE" id="PS50850"/>
    </source>
</evidence>
<dbReference type="SUPFAM" id="SSF103473">
    <property type="entry name" value="MFS general substrate transporter"/>
    <property type="match status" value="1"/>
</dbReference>
<dbReference type="EMBL" id="VFOZ01000001">
    <property type="protein sequence ID" value="TQM00851.1"/>
    <property type="molecule type" value="Genomic_DNA"/>
</dbReference>
<dbReference type="PANTHER" id="PTHR42718">
    <property type="entry name" value="MAJOR FACILITATOR SUPERFAMILY MULTIDRUG TRANSPORTER MFSC"/>
    <property type="match status" value="1"/>
</dbReference>
<comment type="caution">
    <text evidence="11">The sequence shown here is derived from an EMBL/GenBank/DDBJ whole genome shotgun (WGS) entry which is preliminary data.</text>
</comment>
<evidence type="ECO:0000256" key="1">
    <source>
        <dbReference type="ARBA" id="ARBA00004651"/>
    </source>
</evidence>
<evidence type="ECO:0000256" key="3">
    <source>
        <dbReference type="ARBA" id="ARBA00022448"/>
    </source>
</evidence>
<evidence type="ECO:0000256" key="5">
    <source>
        <dbReference type="ARBA" id="ARBA00022692"/>
    </source>
</evidence>
<evidence type="ECO:0000313" key="11">
    <source>
        <dbReference type="EMBL" id="TQM00851.1"/>
    </source>
</evidence>
<keyword evidence="7 9" id="KW-0472">Membrane</keyword>
<feature type="transmembrane region" description="Helical" evidence="9">
    <location>
        <begin position="142"/>
        <end position="166"/>
    </location>
</feature>
<feature type="transmembrane region" description="Helical" evidence="9">
    <location>
        <begin position="405"/>
        <end position="422"/>
    </location>
</feature>
<evidence type="ECO:0000313" key="12">
    <source>
        <dbReference type="Proteomes" id="UP000316096"/>
    </source>
</evidence>
<comment type="similarity">
    <text evidence="2">Belongs to the major facilitator superfamily. EmrB family.</text>
</comment>
<feature type="transmembrane region" description="Helical" evidence="9">
    <location>
        <begin position="203"/>
        <end position="222"/>
    </location>
</feature>
<feature type="domain" description="Major facilitator superfamily (MFS) profile" evidence="10">
    <location>
        <begin position="18"/>
        <end position="485"/>
    </location>
</feature>
<feature type="transmembrane region" description="Helical" evidence="9">
    <location>
        <begin position="337"/>
        <end position="356"/>
    </location>
</feature>
<keyword evidence="5 9" id="KW-0812">Transmembrane</keyword>
<dbReference type="NCBIfam" id="TIGR00711">
    <property type="entry name" value="efflux_EmrB"/>
    <property type="match status" value="1"/>
</dbReference>
<dbReference type="AlphaFoldDB" id="A0A543CUW9"/>
<protein>
    <submittedName>
        <fullName evidence="11">EmrB/QacA subfamily drug resistance transporter</fullName>
    </submittedName>
</protein>
<feature type="transmembrane region" description="Helical" evidence="9">
    <location>
        <begin position="463"/>
        <end position="481"/>
    </location>
</feature>
<accession>A0A543CUW9</accession>
<dbReference type="Gene3D" id="1.20.1720.10">
    <property type="entry name" value="Multidrug resistance protein D"/>
    <property type="match status" value="1"/>
</dbReference>
<feature type="transmembrane region" description="Helical" evidence="9">
    <location>
        <begin position="84"/>
        <end position="111"/>
    </location>
</feature>
<dbReference type="GO" id="GO:0022857">
    <property type="term" value="F:transmembrane transporter activity"/>
    <property type="evidence" value="ECO:0007669"/>
    <property type="project" value="InterPro"/>
</dbReference>
<feature type="transmembrane region" description="Helical" evidence="9">
    <location>
        <begin position="117"/>
        <end position="135"/>
    </location>
</feature>
<dbReference type="RefSeq" id="WP_141960720.1">
    <property type="nucleotide sequence ID" value="NZ_VFOZ01000001.1"/>
</dbReference>
<dbReference type="OrthoDB" id="9812221at2"/>
<reference evidence="11 12" key="1">
    <citation type="submission" date="2019-06" db="EMBL/GenBank/DDBJ databases">
        <title>Sequencing the genomes of 1000 actinobacteria strains.</title>
        <authorList>
            <person name="Klenk H.-P."/>
        </authorList>
    </citation>
    <scope>NUCLEOTIDE SEQUENCE [LARGE SCALE GENOMIC DNA]</scope>
    <source>
        <strain evidence="11 12">DSM 102200</strain>
    </source>
</reference>
<evidence type="ECO:0000256" key="2">
    <source>
        <dbReference type="ARBA" id="ARBA00008537"/>
    </source>
</evidence>
<dbReference type="CDD" id="cd17503">
    <property type="entry name" value="MFS_LmrB_MDR_like"/>
    <property type="match status" value="1"/>
</dbReference>
<feature type="transmembrane region" description="Helical" evidence="9">
    <location>
        <begin position="362"/>
        <end position="384"/>
    </location>
</feature>
<feature type="transmembrane region" description="Helical" evidence="9">
    <location>
        <begin position="60"/>
        <end position="77"/>
    </location>
</feature>
<proteinExistence type="inferred from homology"/>
<dbReference type="GO" id="GO:0005886">
    <property type="term" value="C:plasma membrane"/>
    <property type="evidence" value="ECO:0007669"/>
    <property type="project" value="UniProtKB-SubCell"/>
</dbReference>
<keyword evidence="3" id="KW-0813">Transport</keyword>
<keyword evidence="6 9" id="KW-1133">Transmembrane helix</keyword>
<evidence type="ECO:0000256" key="8">
    <source>
        <dbReference type="SAM" id="MobiDB-lite"/>
    </source>
</evidence>
<dbReference type="InterPro" id="IPR020846">
    <property type="entry name" value="MFS_dom"/>
</dbReference>
<feature type="transmembrane region" description="Helical" evidence="9">
    <location>
        <begin position="172"/>
        <end position="191"/>
    </location>
</feature>
<evidence type="ECO:0000256" key="9">
    <source>
        <dbReference type="SAM" id="Phobius"/>
    </source>
</evidence>
<dbReference type="Gene3D" id="1.20.1250.20">
    <property type="entry name" value="MFS general substrate transporter like domains"/>
    <property type="match status" value="1"/>
</dbReference>
<dbReference type="InterPro" id="IPR004638">
    <property type="entry name" value="EmrB-like"/>
</dbReference>
<feature type="region of interest" description="Disordered" evidence="8">
    <location>
        <begin position="488"/>
        <end position="514"/>
    </location>
</feature>
<feature type="transmembrane region" description="Helical" evidence="9">
    <location>
        <begin position="277"/>
        <end position="299"/>
    </location>
</feature>
<feature type="compositionally biased region" description="Basic and acidic residues" evidence="8">
    <location>
        <begin position="494"/>
        <end position="504"/>
    </location>
</feature>
<keyword evidence="4" id="KW-1003">Cell membrane</keyword>
<dbReference type="InterPro" id="IPR011701">
    <property type="entry name" value="MFS"/>
</dbReference>
<name>A0A543CUW9_9ACTN</name>
<dbReference type="Proteomes" id="UP000316096">
    <property type="component" value="Unassembled WGS sequence"/>
</dbReference>
<feature type="transmembrane region" description="Helical" evidence="9">
    <location>
        <begin position="234"/>
        <end position="256"/>
    </location>
</feature>
<dbReference type="PANTHER" id="PTHR42718:SF9">
    <property type="entry name" value="MAJOR FACILITATOR SUPERFAMILY MULTIDRUG TRANSPORTER MFSC"/>
    <property type="match status" value="1"/>
</dbReference>
<dbReference type="InterPro" id="IPR036259">
    <property type="entry name" value="MFS_trans_sf"/>
</dbReference>